<proteinExistence type="predicted"/>
<evidence type="ECO:0000256" key="2">
    <source>
        <dbReference type="ARBA" id="ARBA00001946"/>
    </source>
</evidence>
<keyword evidence="8" id="KW-0812">Transmembrane</keyword>
<reference evidence="10" key="1">
    <citation type="submission" date="2020-03" db="EMBL/GenBank/DDBJ databases">
        <title>A high-quality chromosome-level genome assembly of a woody plant with both climbing and erect habits, Rhamnella rubrinervis.</title>
        <authorList>
            <person name="Lu Z."/>
            <person name="Yang Y."/>
            <person name="Zhu X."/>
            <person name="Sun Y."/>
        </authorList>
    </citation>
    <scope>NUCLEOTIDE SEQUENCE</scope>
    <source>
        <strain evidence="10">BYM</strain>
        <tissue evidence="10">Leaf</tissue>
    </source>
</reference>
<dbReference type="SUPFAM" id="SSF55811">
    <property type="entry name" value="Nudix"/>
    <property type="match status" value="1"/>
</dbReference>
<dbReference type="PROSITE" id="PS51462">
    <property type="entry name" value="NUDIX"/>
    <property type="match status" value="1"/>
</dbReference>
<evidence type="ECO:0000313" key="11">
    <source>
        <dbReference type="Proteomes" id="UP000796880"/>
    </source>
</evidence>
<dbReference type="GO" id="GO:0015937">
    <property type="term" value="P:coenzyme A biosynthetic process"/>
    <property type="evidence" value="ECO:0007669"/>
    <property type="project" value="UniProtKB-ARBA"/>
</dbReference>
<keyword evidence="6" id="KW-0464">Manganese</keyword>
<accession>A0A8K0HFZ2</accession>
<organism evidence="10 11">
    <name type="scientific">Rhamnella rubrinervis</name>
    <dbReference type="NCBI Taxonomy" id="2594499"/>
    <lineage>
        <taxon>Eukaryota</taxon>
        <taxon>Viridiplantae</taxon>
        <taxon>Streptophyta</taxon>
        <taxon>Embryophyta</taxon>
        <taxon>Tracheophyta</taxon>
        <taxon>Spermatophyta</taxon>
        <taxon>Magnoliopsida</taxon>
        <taxon>eudicotyledons</taxon>
        <taxon>Gunneridae</taxon>
        <taxon>Pentapetalae</taxon>
        <taxon>rosids</taxon>
        <taxon>fabids</taxon>
        <taxon>Rosales</taxon>
        <taxon>Rhamnaceae</taxon>
        <taxon>rhamnoid group</taxon>
        <taxon>Rhamneae</taxon>
        <taxon>Rhamnella</taxon>
    </lineage>
</organism>
<sequence>MVVGTEHTPENRMDSNGRGVSQRLESLARHFREQKAASAPPPPASAGLNKRAAVLICLFQGDDGDLRVILTKRASTLSNSPGEVALPGGKADEGDADDVVTALREAKEEIGLDPSKVNVVTVLETIVTKYGMLVVPVIGFLSDKKAFIPVPNAAEVEEIFDAPLEMFLKNENRRAEEREWKGDRYMLQYFDYEADNKKFVIWALTAGILITAASVVYQRPPAFPELRPKFWSGTAARDTTITMS</sequence>
<evidence type="ECO:0000256" key="7">
    <source>
        <dbReference type="SAM" id="MobiDB-lite"/>
    </source>
</evidence>
<dbReference type="InterPro" id="IPR045121">
    <property type="entry name" value="CoAse"/>
</dbReference>
<keyword evidence="11" id="KW-1185">Reference proteome</keyword>
<keyword evidence="8" id="KW-1133">Transmembrane helix</keyword>
<dbReference type="GO" id="GO:0008893">
    <property type="term" value="F:guanosine-3',5'-bis(diphosphate) 3'-diphosphatase activity"/>
    <property type="evidence" value="ECO:0007669"/>
    <property type="project" value="UniProtKB-ARBA"/>
</dbReference>
<dbReference type="GO" id="GO:0006637">
    <property type="term" value="P:acyl-CoA metabolic process"/>
    <property type="evidence" value="ECO:0007669"/>
    <property type="project" value="UniProtKB-ARBA"/>
</dbReference>
<feature type="transmembrane region" description="Helical" evidence="8">
    <location>
        <begin position="199"/>
        <end position="217"/>
    </location>
</feature>
<evidence type="ECO:0000256" key="6">
    <source>
        <dbReference type="ARBA" id="ARBA00023211"/>
    </source>
</evidence>
<dbReference type="OrthoDB" id="206213at2759"/>
<evidence type="ECO:0000259" key="9">
    <source>
        <dbReference type="PROSITE" id="PS51462"/>
    </source>
</evidence>
<evidence type="ECO:0000256" key="8">
    <source>
        <dbReference type="SAM" id="Phobius"/>
    </source>
</evidence>
<dbReference type="GO" id="GO:0015938">
    <property type="term" value="P:coenzyme A catabolic process"/>
    <property type="evidence" value="ECO:0007669"/>
    <property type="project" value="TreeGrafter"/>
</dbReference>
<keyword evidence="8" id="KW-0472">Membrane</keyword>
<dbReference type="PANTHER" id="PTHR12992:SF41">
    <property type="entry name" value="NUDIX HYDROLASE 11"/>
    <property type="match status" value="1"/>
</dbReference>
<dbReference type="Pfam" id="PF00293">
    <property type="entry name" value="NUDIX"/>
    <property type="match status" value="1"/>
</dbReference>
<dbReference type="Proteomes" id="UP000796880">
    <property type="component" value="Unassembled WGS sequence"/>
</dbReference>
<dbReference type="PANTHER" id="PTHR12992">
    <property type="entry name" value="NUDIX HYDROLASE"/>
    <property type="match status" value="1"/>
</dbReference>
<evidence type="ECO:0000256" key="3">
    <source>
        <dbReference type="ARBA" id="ARBA00022723"/>
    </source>
</evidence>
<feature type="domain" description="Nudix hydrolase" evidence="9">
    <location>
        <begin position="49"/>
        <end position="190"/>
    </location>
</feature>
<evidence type="ECO:0000256" key="5">
    <source>
        <dbReference type="ARBA" id="ARBA00022842"/>
    </source>
</evidence>
<comment type="cofactor">
    <cofactor evidence="1">
        <name>Mn(2+)</name>
        <dbReference type="ChEBI" id="CHEBI:29035"/>
    </cofactor>
</comment>
<dbReference type="InterPro" id="IPR000086">
    <property type="entry name" value="NUDIX_hydrolase_dom"/>
</dbReference>
<feature type="region of interest" description="Disordered" evidence="7">
    <location>
        <begin position="1"/>
        <end position="21"/>
    </location>
</feature>
<comment type="caution">
    <text evidence="10">The sequence shown here is derived from an EMBL/GenBank/DDBJ whole genome shotgun (WGS) entry which is preliminary data.</text>
</comment>
<dbReference type="CDD" id="cd03426">
    <property type="entry name" value="NUDIX_CoAse_Nudt7"/>
    <property type="match status" value="1"/>
</dbReference>
<evidence type="ECO:0000313" key="10">
    <source>
        <dbReference type="EMBL" id="KAF3451383.1"/>
    </source>
</evidence>
<dbReference type="InterPro" id="IPR015797">
    <property type="entry name" value="NUDIX_hydrolase-like_dom_sf"/>
</dbReference>
<dbReference type="EMBL" id="VOIH02000003">
    <property type="protein sequence ID" value="KAF3451383.1"/>
    <property type="molecule type" value="Genomic_DNA"/>
</dbReference>
<name>A0A8K0HFZ2_9ROSA</name>
<dbReference type="GO" id="GO:0010945">
    <property type="term" value="F:coenzyme A diphosphatase activity"/>
    <property type="evidence" value="ECO:0007669"/>
    <property type="project" value="InterPro"/>
</dbReference>
<dbReference type="AlphaFoldDB" id="A0A8K0HFZ2"/>
<protein>
    <recommendedName>
        <fullName evidence="9">Nudix hydrolase domain-containing protein</fullName>
    </recommendedName>
</protein>
<dbReference type="GO" id="GO:0046872">
    <property type="term" value="F:metal ion binding"/>
    <property type="evidence" value="ECO:0007669"/>
    <property type="project" value="UniProtKB-KW"/>
</dbReference>
<dbReference type="FunFam" id="3.90.79.10:FF:000036">
    <property type="entry name" value="Nudix hydrolase 11"/>
    <property type="match status" value="1"/>
</dbReference>
<evidence type="ECO:0000256" key="4">
    <source>
        <dbReference type="ARBA" id="ARBA00022801"/>
    </source>
</evidence>
<keyword evidence="4" id="KW-0378">Hydrolase</keyword>
<gene>
    <name evidence="10" type="ORF">FNV43_RR07478</name>
</gene>
<dbReference type="Gene3D" id="3.90.79.10">
    <property type="entry name" value="Nucleoside Triphosphate Pyrophosphohydrolase"/>
    <property type="match status" value="1"/>
</dbReference>
<evidence type="ECO:0000256" key="1">
    <source>
        <dbReference type="ARBA" id="ARBA00001936"/>
    </source>
</evidence>
<comment type="cofactor">
    <cofactor evidence="2">
        <name>Mg(2+)</name>
        <dbReference type="ChEBI" id="CHEBI:18420"/>
    </cofactor>
</comment>
<keyword evidence="5" id="KW-0460">Magnesium</keyword>
<keyword evidence="3" id="KW-0479">Metal-binding</keyword>
<dbReference type="GO" id="GO:0005737">
    <property type="term" value="C:cytoplasm"/>
    <property type="evidence" value="ECO:0007669"/>
    <property type="project" value="UniProtKB-ARBA"/>
</dbReference>